<feature type="region of interest" description="Disordered" evidence="12">
    <location>
        <begin position="50"/>
        <end position="69"/>
    </location>
</feature>
<reference evidence="14" key="1">
    <citation type="submission" date="2025-08" db="UniProtKB">
        <authorList>
            <consortium name="Ensembl"/>
        </authorList>
    </citation>
    <scope>IDENTIFICATION</scope>
</reference>
<dbReference type="Proteomes" id="UP000472262">
    <property type="component" value="Unassembled WGS sequence"/>
</dbReference>
<dbReference type="SMART" id="SM00451">
    <property type="entry name" value="ZnF_U1"/>
    <property type="match status" value="4"/>
</dbReference>
<dbReference type="PROSITE" id="PS00028">
    <property type="entry name" value="ZINC_FINGER_C2H2_1"/>
    <property type="match status" value="2"/>
</dbReference>
<dbReference type="Pfam" id="PF12874">
    <property type="entry name" value="zf-met"/>
    <property type="match status" value="4"/>
</dbReference>
<dbReference type="FunFam" id="3.30.160.60:FF:000779">
    <property type="entry name" value="zinc finger protein 385B isoform X1"/>
    <property type="match status" value="1"/>
</dbReference>
<keyword evidence="3" id="KW-0479">Metal-binding</keyword>
<dbReference type="SMART" id="SM00355">
    <property type="entry name" value="ZnF_C2H2"/>
    <property type="match status" value="4"/>
</dbReference>
<comment type="subunit">
    <text evidence="9">Interacts with p53/TP53; the interaction is direct.</text>
</comment>
<dbReference type="PANTHER" id="PTHR23067:SF8">
    <property type="entry name" value="ZINC FINGER PROTEIN 385B"/>
    <property type="match status" value="1"/>
</dbReference>
<accession>A0A672QCR6</accession>
<feature type="domain" description="C2H2-type" evidence="13">
    <location>
        <begin position="124"/>
        <end position="146"/>
    </location>
</feature>
<evidence type="ECO:0000256" key="7">
    <source>
        <dbReference type="ARBA" id="ARBA00023242"/>
    </source>
</evidence>
<evidence type="ECO:0000313" key="14">
    <source>
        <dbReference type="Ensembl" id="ENSSGRP00000073601.1"/>
    </source>
</evidence>
<keyword evidence="15" id="KW-1185">Reference proteome</keyword>
<sequence length="463" mass="49433">MQLQQEKKKLLYSLCEVCNIQLHSAAQAQVHYNGKSHLKRVKQLNNRELPTASVSSGPAPLHCLSSSGSQGKTSTLVHARISSVKAPSSVPLLFVFQMDPVQKAVINHTFGVSIPPKKKQVISCNVCQLRFNSDSQAEAHYKGSKHAKKLKAQESKNKQKSAAAQDSGTKTITTTTTSSCTAVTASCSDQPEKSAAPLAVHKVPASPQAFVPLCAPAAPAVALVPSPCKTAPTHASPPTEPTGHMAALKNTSKPAALPTAPSEPCAESEEEKAKKLLYCSLCKVAVNSLSQLEAHNTGSKHKTMLEARNGAGPIKAYPRPGSKLKVQATQLSKGSGLQNKTFHCEICDVHVNSEIQLKQHISSRRHKDRVAGKPTKPKYSPYNKQQRSSGSLAAKLALQNDLVKPISPAFLSTPFCPTTVPSISLHPRPNTSIFQTASLPHSFLRAAPGPIRSTTGSILFAPY</sequence>
<protein>
    <recommendedName>
        <fullName evidence="10">Zinc finger protein 385B</fullName>
    </recommendedName>
    <alternativeName>
        <fullName evidence="11">Zinc finger protein 533</fullName>
    </alternativeName>
</protein>
<dbReference type="GO" id="GO:0003676">
    <property type="term" value="F:nucleic acid binding"/>
    <property type="evidence" value="ECO:0007669"/>
    <property type="project" value="InterPro"/>
</dbReference>
<dbReference type="FunFam" id="3.30.160.60:FF:000121">
    <property type="entry name" value="zinc finger protein 385B isoform X1"/>
    <property type="match status" value="1"/>
</dbReference>
<evidence type="ECO:0000256" key="6">
    <source>
        <dbReference type="ARBA" id="ARBA00022833"/>
    </source>
</evidence>
<feature type="region of interest" description="Disordered" evidence="12">
    <location>
        <begin position="360"/>
        <end position="391"/>
    </location>
</feature>
<dbReference type="GO" id="GO:0005634">
    <property type="term" value="C:nucleus"/>
    <property type="evidence" value="ECO:0007669"/>
    <property type="project" value="UniProtKB-SubCell"/>
</dbReference>
<evidence type="ECO:0000256" key="3">
    <source>
        <dbReference type="ARBA" id="ARBA00022723"/>
    </source>
</evidence>
<dbReference type="InterPro" id="IPR013087">
    <property type="entry name" value="Znf_C2H2_type"/>
</dbReference>
<organism evidence="14 15">
    <name type="scientific">Sinocyclocheilus grahami</name>
    <name type="common">Dianchi golden-line fish</name>
    <name type="synonym">Barbus grahami</name>
    <dbReference type="NCBI Taxonomy" id="75366"/>
    <lineage>
        <taxon>Eukaryota</taxon>
        <taxon>Metazoa</taxon>
        <taxon>Chordata</taxon>
        <taxon>Craniata</taxon>
        <taxon>Vertebrata</taxon>
        <taxon>Euteleostomi</taxon>
        <taxon>Actinopterygii</taxon>
        <taxon>Neopterygii</taxon>
        <taxon>Teleostei</taxon>
        <taxon>Ostariophysi</taxon>
        <taxon>Cypriniformes</taxon>
        <taxon>Cyprinidae</taxon>
        <taxon>Cyprininae</taxon>
        <taxon>Sinocyclocheilus</taxon>
    </lineage>
</organism>
<reference evidence="14" key="2">
    <citation type="submission" date="2025-09" db="UniProtKB">
        <authorList>
            <consortium name="Ensembl"/>
        </authorList>
    </citation>
    <scope>IDENTIFICATION</scope>
</reference>
<evidence type="ECO:0000256" key="12">
    <source>
        <dbReference type="SAM" id="MobiDB-lite"/>
    </source>
</evidence>
<keyword evidence="2" id="KW-0053">Apoptosis</keyword>
<dbReference type="Ensembl" id="ENSSGRT00000078368.1">
    <property type="protein sequence ID" value="ENSSGRP00000073601.1"/>
    <property type="gene ID" value="ENSSGRG00000037469.1"/>
</dbReference>
<dbReference type="FunFam" id="3.30.160.60:FF:000983">
    <property type="entry name" value="zinc finger protein 385B isoform X1"/>
    <property type="match status" value="1"/>
</dbReference>
<evidence type="ECO:0000256" key="9">
    <source>
        <dbReference type="ARBA" id="ARBA00063281"/>
    </source>
</evidence>
<keyword evidence="4" id="KW-0677">Repeat</keyword>
<evidence type="ECO:0000313" key="15">
    <source>
        <dbReference type="Proteomes" id="UP000472262"/>
    </source>
</evidence>
<evidence type="ECO:0000256" key="1">
    <source>
        <dbReference type="ARBA" id="ARBA00004123"/>
    </source>
</evidence>
<dbReference type="Gene3D" id="3.30.160.60">
    <property type="entry name" value="Classic Zinc Finger"/>
    <property type="match status" value="4"/>
</dbReference>
<feature type="region of interest" description="Disordered" evidence="12">
    <location>
        <begin position="147"/>
        <end position="175"/>
    </location>
</feature>
<dbReference type="SUPFAM" id="SSF57667">
    <property type="entry name" value="beta-beta-alpha zinc fingers"/>
    <property type="match status" value="4"/>
</dbReference>
<dbReference type="OMA" id="NYPEDGI"/>
<gene>
    <name evidence="14" type="primary">LOC107562706</name>
</gene>
<comment type="function">
    <text evidence="8">May play a role in p53/TP53-mediated apoptosis.</text>
</comment>
<dbReference type="InterPro" id="IPR051845">
    <property type="entry name" value="Znf385"/>
</dbReference>
<keyword evidence="6" id="KW-0862">Zinc</keyword>
<dbReference type="AlphaFoldDB" id="A0A672QCR6"/>
<dbReference type="InterPro" id="IPR036236">
    <property type="entry name" value="Znf_C2H2_sf"/>
</dbReference>
<evidence type="ECO:0000256" key="11">
    <source>
        <dbReference type="ARBA" id="ARBA00078494"/>
    </source>
</evidence>
<dbReference type="InParanoid" id="A0A672QCR6"/>
<evidence type="ECO:0000256" key="2">
    <source>
        <dbReference type="ARBA" id="ARBA00022703"/>
    </source>
</evidence>
<comment type="subcellular location">
    <subcellularLocation>
        <location evidence="1">Nucleus</location>
    </subcellularLocation>
</comment>
<evidence type="ECO:0000256" key="10">
    <source>
        <dbReference type="ARBA" id="ARBA00072583"/>
    </source>
</evidence>
<evidence type="ECO:0000259" key="13">
    <source>
        <dbReference type="PROSITE" id="PS00028"/>
    </source>
</evidence>
<keyword evidence="5" id="KW-0863">Zinc-finger</keyword>
<feature type="domain" description="C2H2-type" evidence="13">
    <location>
        <begin position="344"/>
        <end position="366"/>
    </location>
</feature>
<evidence type="ECO:0000256" key="5">
    <source>
        <dbReference type="ARBA" id="ARBA00022771"/>
    </source>
</evidence>
<evidence type="ECO:0000256" key="8">
    <source>
        <dbReference type="ARBA" id="ARBA00060301"/>
    </source>
</evidence>
<dbReference type="PANTHER" id="PTHR23067">
    <property type="entry name" value="DOUBLE-STRANDED RNA-BINDING ZINC FINGER PROTEIN"/>
    <property type="match status" value="1"/>
</dbReference>
<name>A0A672QCR6_SINGR</name>
<dbReference type="InterPro" id="IPR003604">
    <property type="entry name" value="Matrin/U1-like-C_Znf_C2H2"/>
</dbReference>
<dbReference type="GO" id="GO:0006915">
    <property type="term" value="P:apoptotic process"/>
    <property type="evidence" value="ECO:0007669"/>
    <property type="project" value="UniProtKB-KW"/>
</dbReference>
<keyword evidence="7" id="KW-0539">Nucleus</keyword>
<evidence type="ECO:0000256" key="4">
    <source>
        <dbReference type="ARBA" id="ARBA00022737"/>
    </source>
</evidence>
<feature type="compositionally biased region" description="Polar residues" evidence="12">
    <location>
        <begin position="382"/>
        <end position="391"/>
    </location>
</feature>
<proteinExistence type="predicted"/>
<dbReference type="GO" id="GO:0008270">
    <property type="term" value="F:zinc ion binding"/>
    <property type="evidence" value="ECO:0007669"/>
    <property type="project" value="UniProtKB-KW"/>
</dbReference>